<keyword evidence="2 4" id="KW-0808">Transferase</keyword>
<proteinExistence type="predicted"/>
<comment type="caution">
    <text evidence="4">The sequence shown here is derived from an EMBL/GenBank/DDBJ whole genome shotgun (WGS) entry which is preliminary data.</text>
</comment>
<dbReference type="PANTHER" id="PTHR46429">
    <property type="entry name" value="23S RRNA (GUANOSINE-2'-O-)-METHYLTRANSFERASE RLMB"/>
    <property type="match status" value="1"/>
</dbReference>
<dbReference type="GO" id="GO:0006396">
    <property type="term" value="P:RNA processing"/>
    <property type="evidence" value="ECO:0007669"/>
    <property type="project" value="InterPro"/>
</dbReference>
<keyword evidence="1 4" id="KW-0489">Methyltransferase</keyword>
<accession>A0A848J1G1</accession>
<dbReference type="GO" id="GO:0003723">
    <property type="term" value="F:RNA binding"/>
    <property type="evidence" value="ECO:0007669"/>
    <property type="project" value="InterPro"/>
</dbReference>
<organism evidence="4 5">
    <name type="scientific">Marinigracilibium pacificum</name>
    <dbReference type="NCBI Taxonomy" id="2729599"/>
    <lineage>
        <taxon>Bacteria</taxon>
        <taxon>Pseudomonadati</taxon>
        <taxon>Bacteroidota</taxon>
        <taxon>Cytophagia</taxon>
        <taxon>Cytophagales</taxon>
        <taxon>Flammeovirgaceae</taxon>
        <taxon>Marinigracilibium</taxon>
    </lineage>
</organism>
<dbReference type="InterPro" id="IPR029028">
    <property type="entry name" value="Alpha/beta_knot_MTases"/>
</dbReference>
<evidence type="ECO:0000313" key="5">
    <source>
        <dbReference type="Proteomes" id="UP000559010"/>
    </source>
</evidence>
<dbReference type="AlphaFoldDB" id="A0A848J1G1"/>
<name>A0A848J1G1_9BACT</name>
<dbReference type="InterPro" id="IPR004441">
    <property type="entry name" value="rRNA_MeTrfase_TrmH"/>
</dbReference>
<dbReference type="EMBL" id="JABBNU010000001">
    <property type="protein sequence ID" value="NMM47062.1"/>
    <property type="molecule type" value="Genomic_DNA"/>
</dbReference>
<dbReference type="InterPro" id="IPR001537">
    <property type="entry name" value="SpoU_MeTrfase"/>
</dbReference>
<evidence type="ECO:0000256" key="1">
    <source>
        <dbReference type="ARBA" id="ARBA00022603"/>
    </source>
</evidence>
<sequence>MRKLKTQELNRLSPEEFEKAKKIPLVLVLDNIRSMNNVGSCFRTADAFRLEKIYLCGITAQPPHREIHKTALGATETVEWEYNENVVDCLNNLKDNGYKIYSLEQADKSILLDKLPIEENSKIALVLGNEVSGVSDQAIKLSDLVLEIPQYGSKHSFNVSVATGIATWEIIRKNSWLQ</sequence>
<keyword evidence="5" id="KW-1185">Reference proteome</keyword>
<dbReference type="GO" id="GO:0032259">
    <property type="term" value="P:methylation"/>
    <property type="evidence" value="ECO:0007669"/>
    <property type="project" value="UniProtKB-KW"/>
</dbReference>
<gene>
    <name evidence="4" type="ORF">HH304_01520</name>
</gene>
<feature type="domain" description="tRNA/rRNA methyltransferase SpoU type" evidence="3">
    <location>
        <begin position="25"/>
        <end position="167"/>
    </location>
</feature>
<dbReference type="Proteomes" id="UP000559010">
    <property type="component" value="Unassembled WGS sequence"/>
</dbReference>
<reference evidence="4 5" key="1">
    <citation type="submission" date="2020-04" db="EMBL/GenBank/DDBJ databases">
        <title>Flammeovirgaceae bacterium KN852 isolated from deep sea.</title>
        <authorList>
            <person name="Zhang D.-C."/>
        </authorList>
    </citation>
    <scope>NUCLEOTIDE SEQUENCE [LARGE SCALE GENOMIC DNA]</scope>
    <source>
        <strain evidence="4 5">KN852</strain>
    </source>
</reference>
<dbReference type="GO" id="GO:0008173">
    <property type="term" value="F:RNA methyltransferase activity"/>
    <property type="evidence" value="ECO:0007669"/>
    <property type="project" value="InterPro"/>
</dbReference>
<evidence type="ECO:0000313" key="4">
    <source>
        <dbReference type="EMBL" id="NMM47062.1"/>
    </source>
</evidence>
<dbReference type="Gene3D" id="3.40.1280.10">
    <property type="match status" value="1"/>
</dbReference>
<dbReference type="Pfam" id="PF00588">
    <property type="entry name" value="SpoU_methylase"/>
    <property type="match status" value="1"/>
</dbReference>
<dbReference type="SUPFAM" id="SSF75217">
    <property type="entry name" value="alpha/beta knot"/>
    <property type="match status" value="1"/>
</dbReference>
<dbReference type="PANTHER" id="PTHR46429:SF1">
    <property type="entry name" value="23S RRNA (GUANOSINE-2'-O-)-METHYLTRANSFERASE RLMB"/>
    <property type="match status" value="1"/>
</dbReference>
<evidence type="ECO:0000259" key="3">
    <source>
        <dbReference type="Pfam" id="PF00588"/>
    </source>
</evidence>
<protein>
    <submittedName>
        <fullName evidence="4">RNA methyltransferase</fullName>
    </submittedName>
</protein>
<dbReference type="GO" id="GO:0005829">
    <property type="term" value="C:cytosol"/>
    <property type="evidence" value="ECO:0007669"/>
    <property type="project" value="TreeGrafter"/>
</dbReference>
<dbReference type="InterPro" id="IPR029026">
    <property type="entry name" value="tRNA_m1G_MTases_N"/>
</dbReference>
<dbReference type="CDD" id="cd18097">
    <property type="entry name" value="SpoU-like"/>
    <property type="match status" value="1"/>
</dbReference>
<evidence type="ECO:0000256" key="2">
    <source>
        <dbReference type="ARBA" id="ARBA00022679"/>
    </source>
</evidence>
<dbReference type="RefSeq" id="WP_169677677.1">
    <property type="nucleotide sequence ID" value="NZ_JABBNU010000001.1"/>
</dbReference>